<dbReference type="InterPro" id="IPR011008">
    <property type="entry name" value="Dimeric_a/b-barrel"/>
</dbReference>
<dbReference type="PRINTS" id="PR00033">
    <property type="entry name" value="HTHASNC"/>
</dbReference>
<evidence type="ECO:0000256" key="2">
    <source>
        <dbReference type="ARBA" id="ARBA00023125"/>
    </source>
</evidence>
<dbReference type="AlphaFoldDB" id="A0A2R7Y6V9"/>
<keyword evidence="2" id="KW-0238">DNA-binding</keyword>
<dbReference type="InterPro" id="IPR036388">
    <property type="entry name" value="WH-like_DNA-bd_sf"/>
</dbReference>
<protein>
    <recommendedName>
        <fullName evidence="5">HTH asnC-type domain-containing protein</fullName>
    </recommendedName>
</protein>
<reference evidence="6 7" key="1">
    <citation type="journal article" date="2018" name="Syst. Appl. Microbiol.">
        <title>A new symbiotic nanoarchaeote (Candidatus Nanoclepta minutus) and its host (Zestosphaera tikiterensis gen. nov., sp. nov.) from a New Zealand hot spring.</title>
        <authorList>
            <person name="St John E."/>
            <person name="Liu Y."/>
            <person name="Podar M."/>
            <person name="Stott M.B."/>
            <person name="Meneghin J."/>
            <person name="Chen Z."/>
            <person name="Lagutin K."/>
            <person name="Mitchell K."/>
            <person name="Reysenbach A.L."/>
        </authorList>
    </citation>
    <scope>NUCLEOTIDE SEQUENCE [LARGE SCALE GENOMIC DNA]</scope>
    <source>
        <strain evidence="6">NZ3</strain>
    </source>
</reference>
<dbReference type="Pfam" id="PF01037">
    <property type="entry name" value="AsnC_trans_reg"/>
    <property type="match status" value="1"/>
</dbReference>
<dbReference type="InterPro" id="IPR000485">
    <property type="entry name" value="AsnC-type_HTH_dom"/>
</dbReference>
<dbReference type="Gene3D" id="1.10.10.10">
    <property type="entry name" value="Winged helix-like DNA-binding domain superfamily/Winged helix DNA-binding domain"/>
    <property type="match status" value="1"/>
</dbReference>
<proteinExistence type="predicted"/>
<evidence type="ECO:0000313" key="7">
    <source>
        <dbReference type="Proteomes" id="UP000244093"/>
    </source>
</evidence>
<evidence type="ECO:0000313" key="6">
    <source>
        <dbReference type="EMBL" id="PUA33258.1"/>
    </source>
</evidence>
<name>A0A2R7Y6V9_9CREN</name>
<dbReference type="InterPro" id="IPR011991">
    <property type="entry name" value="ArsR-like_HTH"/>
</dbReference>
<organism evidence="6 7">
    <name type="scientific">Zestosphaera tikiterensis</name>
    <dbReference type="NCBI Taxonomy" id="1973259"/>
    <lineage>
        <taxon>Archaea</taxon>
        <taxon>Thermoproteota</taxon>
        <taxon>Thermoprotei</taxon>
        <taxon>Desulfurococcales</taxon>
        <taxon>Desulfurococcaceae</taxon>
        <taxon>Zestosphaera</taxon>
    </lineage>
</organism>
<evidence type="ECO:0000256" key="1">
    <source>
        <dbReference type="ARBA" id="ARBA00023015"/>
    </source>
</evidence>
<dbReference type="EMBL" id="NBVN01000002">
    <property type="protein sequence ID" value="PUA33258.1"/>
    <property type="molecule type" value="Genomic_DNA"/>
</dbReference>
<gene>
    <name evidence="6" type="ORF">B7O98_02145</name>
</gene>
<keyword evidence="1" id="KW-0805">Transcription regulation</keyword>
<dbReference type="Proteomes" id="UP000244093">
    <property type="component" value="Unassembled WGS sequence"/>
</dbReference>
<dbReference type="Pfam" id="PF13412">
    <property type="entry name" value="HTH_24"/>
    <property type="match status" value="1"/>
</dbReference>
<dbReference type="InterPro" id="IPR019888">
    <property type="entry name" value="Tscrpt_reg_AsnC-like"/>
</dbReference>
<dbReference type="GO" id="GO:0043565">
    <property type="term" value="F:sequence-specific DNA binding"/>
    <property type="evidence" value="ECO:0007669"/>
    <property type="project" value="InterPro"/>
</dbReference>
<dbReference type="InterPro" id="IPR036390">
    <property type="entry name" value="WH_DNA-bd_sf"/>
</dbReference>
<dbReference type="SMART" id="SM00344">
    <property type="entry name" value="HTH_ASNC"/>
    <property type="match status" value="1"/>
</dbReference>
<accession>A0A2R7Y6V9</accession>
<dbReference type="InterPro" id="IPR019887">
    <property type="entry name" value="Tscrpt_reg_AsnC/Lrp_C"/>
</dbReference>
<comment type="caution">
    <text evidence="6">The sequence shown here is derived from an EMBL/GenBank/DDBJ whole genome shotgun (WGS) entry which is preliminary data.</text>
</comment>
<dbReference type="PROSITE" id="PS50956">
    <property type="entry name" value="HTH_ASNC_2"/>
    <property type="match status" value="1"/>
</dbReference>
<dbReference type="PANTHER" id="PTHR30154">
    <property type="entry name" value="LEUCINE-RESPONSIVE REGULATORY PROTEIN"/>
    <property type="match status" value="1"/>
</dbReference>
<dbReference type="SUPFAM" id="SSF46785">
    <property type="entry name" value="Winged helix' DNA-binding domain"/>
    <property type="match status" value="1"/>
</dbReference>
<evidence type="ECO:0000256" key="3">
    <source>
        <dbReference type="ARBA" id="ARBA00023163"/>
    </source>
</evidence>
<dbReference type="Gene3D" id="3.30.70.920">
    <property type="match status" value="1"/>
</dbReference>
<dbReference type="SUPFAM" id="SSF54909">
    <property type="entry name" value="Dimeric alpha+beta barrel"/>
    <property type="match status" value="1"/>
</dbReference>
<keyword evidence="3" id="KW-0804">Transcription</keyword>
<dbReference type="GO" id="GO:0043200">
    <property type="term" value="P:response to amino acid"/>
    <property type="evidence" value="ECO:0007669"/>
    <property type="project" value="TreeGrafter"/>
</dbReference>
<evidence type="ECO:0000256" key="4">
    <source>
        <dbReference type="ARBA" id="ARBA00029440"/>
    </source>
</evidence>
<dbReference type="CDD" id="cd00090">
    <property type="entry name" value="HTH_ARSR"/>
    <property type="match status" value="1"/>
</dbReference>
<feature type="domain" description="HTH asnC-type" evidence="5">
    <location>
        <begin position="11"/>
        <end position="72"/>
    </location>
</feature>
<dbReference type="PANTHER" id="PTHR30154:SF34">
    <property type="entry name" value="TRANSCRIPTIONAL REGULATOR AZLB"/>
    <property type="match status" value="1"/>
</dbReference>
<sequence length="165" mass="19209">MPLKEVKNEALDELDLKIIEALKNNSRSKVSDIAKNLRKPRTTIMQRIKKLEERGVIRKYTVDINPQSLGFNYYAYIMIKVRKGVGVKLDQIQLARKIVNETRSRNDLPLVEEASIVTGAYDIILRAWVRTWEELSKFLLKYLPSIEEVESTETFMVLQKEPQNT</sequence>
<comment type="pathway">
    <text evidence="4">Amino-acid biosynthesis.</text>
</comment>
<dbReference type="GO" id="GO:0005829">
    <property type="term" value="C:cytosol"/>
    <property type="evidence" value="ECO:0007669"/>
    <property type="project" value="TreeGrafter"/>
</dbReference>
<evidence type="ECO:0000259" key="5">
    <source>
        <dbReference type="PROSITE" id="PS50956"/>
    </source>
</evidence>